<evidence type="ECO:0000256" key="4">
    <source>
        <dbReference type="PROSITE-ProRule" id="PRU01006"/>
    </source>
</evidence>
<protein>
    <recommendedName>
        <fullName evidence="5">CNH domain-containing protein</fullName>
    </recommendedName>
</protein>
<comment type="subcellular location">
    <subcellularLocation>
        <location evidence="1">Endomembrane system</location>
        <topology evidence="1">Peripheral membrane protein</topology>
    </subcellularLocation>
</comment>
<dbReference type="STRING" id="1408657.A0A0W4ZFN7"/>
<dbReference type="InterPro" id="IPR019452">
    <property type="entry name" value="VPS39/TGF_beta_rcpt-assoc_1"/>
</dbReference>
<evidence type="ECO:0000256" key="2">
    <source>
        <dbReference type="ARBA" id="ARBA00023136"/>
    </source>
</evidence>
<dbReference type="GO" id="GO:0012505">
    <property type="term" value="C:endomembrane system"/>
    <property type="evidence" value="ECO:0007669"/>
    <property type="project" value="UniProtKB-SubCell"/>
</dbReference>
<dbReference type="AlphaFoldDB" id="A0A0W4ZFN7"/>
<feature type="repeat" description="CHCR" evidence="4">
    <location>
        <begin position="650"/>
        <end position="809"/>
    </location>
</feature>
<dbReference type="InterPro" id="IPR001180">
    <property type="entry name" value="CNH_dom"/>
</dbReference>
<dbReference type="InterPro" id="IPR019453">
    <property type="entry name" value="VPS39/TGFA1_Znf"/>
</dbReference>
<sequence>MALRSISVDFSGISSLAASGDRLLAGSTDGSLYDLYVAPEQQAEEEDNMQKEGLPLSFSAFFSVQIGKFIEQIVYIDEATLAVCLVGAERYGQVVLYNVSLRRIEGVLPSESGIKGQETRNSSLNSAQETAYKISLISHMQMDGTMVSLLAIALKQRLVVYFWRDGILSTETVEIALNQRVRALTWINSTRIYLCFGSEYAFADLEAKCLTKPVSIKGFTTLLRSLGVSSTNINYIGLHTRSSKFLSVRISDHEFLLSYHLKSIFLDNNGHPLKRSPIIWDSEPTHLVYFHPHLIAAFDHQIRVHNIESYVLIQTFNIRNITCIFSGKYLFISTQTQIWKFLNIPFDTQVNDLIVQNRLDDALTLLNQVNSVLFQNKTDKIRHIKMMKAYHLFNKRDYKNSMILYSESSASPIIVLSLFPLENIDYEQYANDASISTYIHNSKMFLKTMNKKLNQLIEISNYPDFDLKEATHALASYYLNDARRKLSILISSISQFQESFETLNEPLIPKYHFTLPNSDSALTLEEMEKLLEIVDTALFRAYMFVTPNLVGPLVRLQNKIQLSVAKDLLEKDRSYKNLINFYFGKSLHKNALQLLKELGEGVISDSVHNEQFKGPSETINYLKKLNDNHIEEILLFIKWPLEINPDFAMEIFLNDNQQLSLSKKKVYDFLLSFNEDLAIKYLEYLINDLNNTIPEFHDSLIMHYLKNIQEKENSNLISKKLLKFLLDSEKYNLQYILEHLPKQDNFLEHKAIILSKLGKHKCALETYVFEMKDFKKVTEYCTKIFSMNNSKLSNEIYLILLNLLLKPPSGQKIQLSYALDFLSQYRSQINIETIISELPLDIKISNLKLYLESTIQNRITNIINGKIIYSLQMANLAQYQNKLIDASNKKYTITPEKTCQNCHKRLGQSVLAIFPNDSIVHYGCQRAFLKTHNMPYSPK</sequence>
<dbReference type="EMBL" id="LFWA01000015">
    <property type="protein sequence ID" value="KTW27179.1"/>
    <property type="molecule type" value="Genomic_DNA"/>
</dbReference>
<evidence type="ECO:0000256" key="1">
    <source>
        <dbReference type="ARBA" id="ARBA00004184"/>
    </source>
</evidence>
<dbReference type="GO" id="GO:0006886">
    <property type="term" value="P:intracellular protein transport"/>
    <property type="evidence" value="ECO:0007669"/>
    <property type="project" value="UniProtKB-UniRule"/>
</dbReference>
<dbReference type="PROSITE" id="PS50219">
    <property type="entry name" value="CNH"/>
    <property type="match status" value="1"/>
</dbReference>
<gene>
    <name evidence="6" type="ORF">T551_03173</name>
</gene>
<evidence type="ECO:0000313" key="7">
    <source>
        <dbReference type="Proteomes" id="UP000053447"/>
    </source>
</evidence>
<dbReference type="eggNOG" id="KOG2063">
    <property type="taxonomic scope" value="Eukaryota"/>
</dbReference>
<dbReference type="RefSeq" id="XP_018228335.1">
    <property type="nucleotide sequence ID" value="XM_018375436.1"/>
</dbReference>
<dbReference type="GeneID" id="28941691"/>
<dbReference type="Pfam" id="PF10367">
    <property type="entry name" value="zf-Vps39_C"/>
    <property type="match status" value="1"/>
</dbReference>
<dbReference type="OrthoDB" id="5325112at2759"/>
<dbReference type="Pfam" id="PF00780">
    <property type="entry name" value="CNH"/>
    <property type="match status" value="1"/>
</dbReference>
<dbReference type="InterPro" id="IPR032914">
    <property type="entry name" value="Vam6/VPS39/TRAP1"/>
</dbReference>
<evidence type="ECO:0000259" key="5">
    <source>
        <dbReference type="PROSITE" id="PS50219"/>
    </source>
</evidence>
<dbReference type="GO" id="GO:0006914">
    <property type="term" value="P:autophagy"/>
    <property type="evidence" value="ECO:0007669"/>
    <property type="project" value="TreeGrafter"/>
</dbReference>
<dbReference type="GO" id="GO:0034058">
    <property type="term" value="P:endosomal vesicle fusion"/>
    <property type="evidence" value="ECO:0007669"/>
    <property type="project" value="TreeGrafter"/>
</dbReference>
<keyword evidence="2" id="KW-0472">Membrane</keyword>
<dbReference type="InterPro" id="IPR000547">
    <property type="entry name" value="Clathrin_H-chain/VPS_repeat"/>
</dbReference>
<comment type="similarity">
    <text evidence="3">Belongs to the VAM6/VPS39 family.</text>
</comment>
<feature type="domain" description="CNH" evidence="5">
    <location>
        <begin position="10"/>
        <end position="331"/>
    </location>
</feature>
<keyword evidence="7" id="KW-1185">Reference proteome</keyword>
<name>A0A0W4ZFN7_PNEJ7</name>
<dbReference type="VEuPathDB" id="FungiDB:T551_03173"/>
<accession>A0A0W4ZFN7</accession>
<evidence type="ECO:0000313" key="6">
    <source>
        <dbReference type="EMBL" id="KTW27179.1"/>
    </source>
</evidence>
<evidence type="ECO:0000256" key="3">
    <source>
        <dbReference type="ARBA" id="ARBA00038201"/>
    </source>
</evidence>
<dbReference type="PANTHER" id="PTHR12894:SF49">
    <property type="entry name" value="VAM6_VPS39-LIKE PROTEIN"/>
    <property type="match status" value="1"/>
</dbReference>
<organism evidence="6 7">
    <name type="scientific">Pneumocystis jirovecii (strain RU7)</name>
    <name type="common">Human pneumocystis pneumonia agent</name>
    <dbReference type="NCBI Taxonomy" id="1408657"/>
    <lineage>
        <taxon>Eukaryota</taxon>
        <taxon>Fungi</taxon>
        <taxon>Dikarya</taxon>
        <taxon>Ascomycota</taxon>
        <taxon>Taphrinomycotina</taxon>
        <taxon>Pneumocystomycetes</taxon>
        <taxon>Pneumocystaceae</taxon>
        <taxon>Pneumocystis</taxon>
    </lineage>
</organism>
<proteinExistence type="inferred from homology"/>
<dbReference type="PROSITE" id="PS50236">
    <property type="entry name" value="CHCR"/>
    <property type="match status" value="1"/>
</dbReference>
<reference evidence="7" key="1">
    <citation type="journal article" date="2016" name="Nat. Commun.">
        <title>Genome analysis of three Pneumocystis species reveals adaptation mechanisms to life exclusively in mammalian hosts.</title>
        <authorList>
            <person name="Ma L."/>
            <person name="Chen Z."/>
            <person name="Huang D.W."/>
            <person name="Kutty G."/>
            <person name="Ishihara M."/>
            <person name="Wang H."/>
            <person name="Abouelleil A."/>
            <person name="Bishop L."/>
            <person name="Davey E."/>
            <person name="Deng R."/>
            <person name="Deng X."/>
            <person name="Fan L."/>
            <person name="Fantoni G."/>
            <person name="Fitzgerald M."/>
            <person name="Gogineni E."/>
            <person name="Goldberg J.M."/>
            <person name="Handley G."/>
            <person name="Hu X."/>
            <person name="Huber C."/>
            <person name="Jiao X."/>
            <person name="Jones K."/>
            <person name="Levin J.Z."/>
            <person name="Liu Y."/>
            <person name="Macdonald P."/>
            <person name="Melnikov A."/>
            <person name="Raley C."/>
            <person name="Sassi M."/>
            <person name="Sherman B.T."/>
            <person name="Song X."/>
            <person name="Sykes S."/>
            <person name="Tran B."/>
            <person name="Walsh L."/>
            <person name="Xia Y."/>
            <person name="Yang J."/>
            <person name="Young S."/>
            <person name="Zeng Q."/>
            <person name="Zheng X."/>
            <person name="Stephens R."/>
            <person name="Nusbaum C."/>
            <person name="Birren B.W."/>
            <person name="Azadi P."/>
            <person name="Lempicki R.A."/>
            <person name="Cuomo C.A."/>
            <person name="Kovacs J.A."/>
        </authorList>
    </citation>
    <scope>NUCLEOTIDE SEQUENCE [LARGE SCALE GENOMIC DNA]</scope>
    <source>
        <strain evidence="7">RU7</strain>
    </source>
</reference>
<dbReference type="PANTHER" id="PTHR12894">
    <property type="entry name" value="CNH DOMAIN CONTAINING"/>
    <property type="match status" value="1"/>
</dbReference>
<comment type="caution">
    <text evidence="6">The sequence shown here is derived from an EMBL/GenBank/DDBJ whole genome shotgun (WGS) entry which is preliminary data.</text>
</comment>
<dbReference type="Pfam" id="PF10366">
    <property type="entry name" value="Vps39_1"/>
    <property type="match status" value="1"/>
</dbReference>
<dbReference type="GO" id="GO:0000329">
    <property type="term" value="C:fungal-type vacuole membrane"/>
    <property type="evidence" value="ECO:0007669"/>
    <property type="project" value="TreeGrafter"/>
</dbReference>
<dbReference type="Proteomes" id="UP000053447">
    <property type="component" value="Unassembled WGS sequence"/>
</dbReference>